<evidence type="ECO:0000313" key="2">
    <source>
        <dbReference type="EMBL" id="KAG2490718.1"/>
    </source>
</evidence>
<name>A0A835XXB0_9CHLO</name>
<accession>A0A835XXB0</accession>
<evidence type="ECO:0000256" key="1">
    <source>
        <dbReference type="SAM" id="MobiDB-lite"/>
    </source>
</evidence>
<sequence>MATEALESLGVPPLAPWPSPRPPDEPGRPSEPGSSSSSSAPDTGRSPERKWADDWAEFRGAMEDYAVRLEAQATNTRVERQQQQLISELRQEMRELISRLQPSAGPTCCTWCWPRR</sequence>
<evidence type="ECO:0000313" key="3">
    <source>
        <dbReference type="Proteomes" id="UP000612055"/>
    </source>
</evidence>
<comment type="caution">
    <text evidence="2">The sequence shown here is derived from an EMBL/GenBank/DDBJ whole genome shotgun (WGS) entry which is preliminary data.</text>
</comment>
<feature type="compositionally biased region" description="Low complexity" evidence="1">
    <location>
        <begin position="30"/>
        <end position="44"/>
    </location>
</feature>
<protein>
    <submittedName>
        <fullName evidence="2">Uncharacterized protein</fullName>
    </submittedName>
</protein>
<reference evidence="2" key="1">
    <citation type="journal article" date="2020" name="bioRxiv">
        <title>Comparative genomics of Chlamydomonas.</title>
        <authorList>
            <person name="Craig R.J."/>
            <person name="Hasan A.R."/>
            <person name="Ness R.W."/>
            <person name="Keightley P.D."/>
        </authorList>
    </citation>
    <scope>NUCLEOTIDE SEQUENCE</scope>
    <source>
        <strain evidence="2">CCAP 11/70</strain>
    </source>
</reference>
<proteinExistence type="predicted"/>
<gene>
    <name evidence="2" type="ORF">HYH03_010875</name>
</gene>
<dbReference type="EMBL" id="JAEHOE010000059">
    <property type="protein sequence ID" value="KAG2490718.1"/>
    <property type="molecule type" value="Genomic_DNA"/>
</dbReference>
<dbReference type="Proteomes" id="UP000612055">
    <property type="component" value="Unassembled WGS sequence"/>
</dbReference>
<feature type="region of interest" description="Disordered" evidence="1">
    <location>
        <begin position="1"/>
        <end position="52"/>
    </location>
</feature>
<organism evidence="2 3">
    <name type="scientific">Edaphochlamys debaryana</name>
    <dbReference type="NCBI Taxonomy" id="47281"/>
    <lineage>
        <taxon>Eukaryota</taxon>
        <taxon>Viridiplantae</taxon>
        <taxon>Chlorophyta</taxon>
        <taxon>core chlorophytes</taxon>
        <taxon>Chlorophyceae</taxon>
        <taxon>CS clade</taxon>
        <taxon>Chlamydomonadales</taxon>
        <taxon>Chlamydomonadales incertae sedis</taxon>
        <taxon>Edaphochlamys</taxon>
    </lineage>
</organism>
<dbReference type="AlphaFoldDB" id="A0A835XXB0"/>
<keyword evidence="3" id="KW-1185">Reference proteome</keyword>